<evidence type="ECO:0000313" key="2">
    <source>
        <dbReference type="Proteomes" id="UP001652628"/>
    </source>
</evidence>
<keyword evidence="2" id="KW-1185">Reference proteome</keyword>
<evidence type="ECO:0000313" key="3">
    <source>
        <dbReference type="RefSeq" id="XP_036673565.3"/>
    </source>
</evidence>
<organism evidence="2 3">
    <name type="scientific">Drosophila suzukii</name>
    <name type="common">Spotted-wing drosophila fruit fly</name>
    <dbReference type="NCBI Taxonomy" id="28584"/>
    <lineage>
        <taxon>Eukaryota</taxon>
        <taxon>Metazoa</taxon>
        <taxon>Ecdysozoa</taxon>
        <taxon>Arthropoda</taxon>
        <taxon>Hexapoda</taxon>
        <taxon>Insecta</taxon>
        <taxon>Pterygota</taxon>
        <taxon>Neoptera</taxon>
        <taxon>Endopterygota</taxon>
        <taxon>Diptera</taxon>
        <taxon>Brachycera</taxon>
        <taxon>Muscomorpha</taxon>
        <taxon>Ephydroidea</taxon>
        <taxon>Drosophilidae</taxon>
        <taxon>Drosophila</taxon>
        <taxon>Sophophora</taxon>
    </lineage>
</organism>
<accession>A0AB40A8H4</accession>
<dbReference type="AlphaFoldDB" id="A0AB40A8H4"/>
<protein>
    <submittedName>
        <fullName evidence="3">Uncharacterized protein cona</fullName>
    </submittedName>
</protein>
<sequence length="210" mass="23702">MTDKKKDDIGKAVNVAEVEETPAYIERALVQLRSDNAIRSAYIAEMKKQLVALTNVKYSAMSNLNYEEVGQNLMPALRVMVAKNARIVEYLTQVVQSKSTVAQAYDDHCKKVLKAKEAQKGQRVYDEFTTMSHHELQQRIDEVKSEVAVSRAKLALKVKEVKAKRELLNATKKSLLADIRALAQVERDAIDILEELKLDISIKTAMRAIK</sequence>
<dbReference type="RefSeq" id="XP_036673565.3">
    <property type="nucleotide sequence ID" value="XM_036817670.3"/>
</dbReference>
<proteinExistence type="predicted"/>
<keyword evidence="1" id="KW-0175">Coiled coil</keyword>
<reference evidence="3" key="1">
    <citation type="submission" date="2025-08" db="UniProtKB">
        <authorList>
            <consortium name="RefSeq"/>
        </authorList>
    </citation>
    <scope>IDENTIFICATION</scope>
</reference>
<evidence type="ECO:0000256" key="1">
    <source>
        <dbReference type="SAM" id="Coils"/>
    </source>
</evidence>
<gene>
    <name evidence="3" type="primary">cona</name>
</gene>
<name>A0AB40A8H4_DROSZ</name>
<dbReference type="GeneID" id="118877725"/>
<dbReference type="Proteomes" id="UP001652628">
    <property type="component" value="Chromosome 3"/>
</dbReference>
<feature type="coiled-coil region" evidence="1">
    <location>
        <begin position="133"/>
        <end position="178"/>
    </location>
</feature>